<dbReference type="Proteomes" id="UP001560573">
    <property type="component" value="Unassembled WGS sequence"/>
</dbReference>
<organism evidence="3 4">
    <name type="scientific">Danxiaibacter flavus</name>
    <dbReference type="NCBI Taxonomy" id="3049108"/>
    <lineage>
        <taxon>Bacteria</taxon>
        <taxon>Pseudomonadati</taxon>
        <taxon>Bacteroidota</taxon>
        <taxon>Chitinophagia</taxon>
        <taxon>Chitinophagales</taxon>
        <taxon>Chitinophagaceae</taxon>
        <taxon>Danxiaibacter</taxon>
    </lineage>
</organism>
<feature type="signal peptide" evidence="2">
    <location>
        <begin position="1"/>
        <end position="19"/>
    </location>
</feature>
<evidence type="ECO:0008006" key="5">
    <source>
        <dbReference type="Google" id="ProtNLM"/>
    </source>
</evidence>
<keyword evidence="4" id="KW-1185">Reference proteome</keyword>
<gene>
    <name evidence="3" type="ORF">QTN47_00540</name>
</gene>
<evidence type="ECO:0000256" key="2">
    <source>
        <dbReference type="SAM" id="SignalP"/>
    </source>
</evidence>
<dbReference type="RefSeq" id="WP_369327345.1">
    <property type="nucleotide sequence ID" value="NZ_JAULBC010000001.1"/>
</dbReference>
<proteinExistence type="predicted"/>
<comment type="caution">
    <text evidence="3">The sequence shown here is derived from an EMBL/GenBank/DDBJ whole genome shotgun (WGS) entry which is preliminary data.</text>
</comment>
<dbReference type="PANTHER" id="PTHR34094:SF1">
    <property type="entry name" value="PROTEIN FAM185A"/>
    <property type="match status" value="1"/>
</dbReference>
<protein>
    <recommendedName>
        <fullName evidence="5">Adhesin domain-containing protein</fullName>
    </recommendedName>
</protein>
<dbReference type="EMBL" id="JAULBC010000001">
    <property type="protein sequence ID" value="MEX6685957.1"/>
    <property type="molecule type" value="Genomic_DNA"/>
</dbReference>
<accession>A0ABV3Z7X9</accession>
<evidence type="ECO:0000256" key="1">
    <source>
        <dbReference type="SAM" id="MobiDB-lite"/>
    </source>
</evidence>
<feature type="region of interest" description="Disordered" evidence="1">
    <location>
        <begin position="221"/>
        <end position="240"/>
    </location>
</feature>
<dbReference type="PANTHER" id="PTHR34094">
    <property type="match status" value="1"/>
</dbReference>
<reference evidence="3 4" key="1">
    <citation type="submission" date="2023-07" db="EMBL/GenBank/DDBJ databases">
        <authorList>
            <person name="Lian W.-H."/>
        </authorList>
    </citation>
    <scope>NUCLEOTIDE SEQUENCE [LARGE SCALE GENOMIC DNA]</scope>
    <source>
        <strain evidence="3 4">SYSU DXS3180</strain>
    </source>
</reference>
<name>A0ABV3Z7X9_9BACT</name>
<feature type="chain" id="PRO_5045375555" description="Adhesin domain-containing protein" evidence="2">
    <location>
        <begin position="20"/>
        <end position="344"/>
    </location>
</feature>
<evidence type="ECO:0000313" key="4">
    <source>
        <dbReference type="Proteomes" id="UP001560573"/>
    </source>
</evidence>
<feature type="compositionally biased region" description="Polar residues" evidence="1">
    <location>
        <begin position="221"/>
        <end position="232"/>
    </location>
</feature>
<sequence>MKKHFLVALAVVGCLAAKAQSNNDKEPYLTKALTNDVQKVKVETSGGSIAVEGASSSPKIEMYVNGNNSLFNKLSKDEIKKRLEDDYIVNINFSNNVLTATAKPKERNMDWKKSLSISFKVYVPKNVSTDLATSGGSIKLANLSGTQNFATSGGSLNVEGISGKIDGKTSGGSIKLSNSQDDIDLSTSGGSIDASNCKGNIRLSTSGGSLKLNDLNGKIDASTSGGSVNGSKITGELSAHTSGGSVRLSEMACSLSTSTSGGSMDVEITQLGKFVKISNSGGNIKLDLPKGKGLDLSLHGRKVKVNSLSNFSGNTDEDNISGKINGGGVPVDVKAGSGTLTVNL</sequence>
<evidence type="ECO:0000313" key="3">
    <source>
        <dbReference type="EMBL" id="MEX6685957.1"/>
    </source>
</evidence>
<keyword evidence="2" id="KW-0732">Signal</keyword>